<keyword evidence="2" id="KW-1185">Reference proteome</keyword>
<organism evidence="1 2">
    <name type="scientific">Wolfiporia cocos (strain MD-104)</name>
    <name type="common">Brown rot fungus</name>
    <dbReference type="NCBI Taxonomy" id="742152"/>
    <lineage>
        <taxon>Eukaryota</taxon>
        <taxon>Fungi</taxon>
        <taxon>Dikarya</taxon>
        <taxon>Basidiomycota</taxon>
        <taxon>Agaricomycotina</taxon>
        <taxon>Agaricomycetes</taxon>
        <taxon>Polyporales</taxon>
        <taxon>Phaeolaceae</taxon>
        <taxon>Wolfiporia</taxon>
    </lineage>
</organism>
<sequence length="145" mass="16005">MDAGPYKCLRCRDLDCAPGPSWLPSATSTPFGTSAWRFGRCTRLGQLARRSRAHGDHPDEHECTSATVLAHLCFCGVRRVAVSCHRTEEAVRACLRVRARHRTRTGSGDTSREGRPCVLWSATYVVWCSSLLKRAAHVHAAGSDR</sequence>
<gene>
    <name evidence="1" type="ORF">WOLCODRAFT_140196</name>
</gene>
<dbReference type="AlphaFoldDB" id="A0A2H3JEE0"/>
<accession>A0A2H3JEE0</accession>
<evidence type="ECO:0000313" key="2">
    <source>
        <dbReference type="Proteomes" id="UP000218811"/>
    </source>
</evidence>
<reference evidence="1 2" key="1">
    <citation type="journal article" date="2012" name="Science">
        <title>The Paleozoic origin of enzymatic lignin decomposition reconstructed from 31 fungal genomes.</title>
        <authorList>
            <person name="Floudas D."/>
            <person name="Binder M."/>
            <person name="Riley R."/>
            <person name="Barry K."/>
            <person name="Blanchette R.A."/>
            <person name="Henrissat B."/>
            <person name="Martinez A.T."/>
            <person name="Otillar R."/>
            <person name="Spatafora J.W."/>
            <person name="Yadav J.S."/>
            <person name="Aerts A."/>
            <person name="Benoit I."/>
            <person name="Boyd A."/>
            <person name="Carlson A."/>
            <person name="Copeland A."/>
            <person name="Coutinho P.M."/>
            <person name="de Vries R.P."/>
            <person name="Ferreira P."/>
            <person name="Findley K."/>
            <person name="Foster B."/>
            <person name="Gaskell J."/>
            <person name="Glotzer D."/>
            <person name="Gorecki P."/>
            <person name="Heitman J."/>
            <person name="Hesse C."/>
            <person name="Hori C."/>
            <person name="Igarashi K."/>
            <person name="Jurgens J.A."/>
            <person name="Kallen N."/>
            <person name="Kersten P."/>
            <person name="Kohler A."/>
            <person name="Kuees U."/>
            <person name="Kumar T.K.A."/>
            <person name="Kuo A."/>
            <person name="LaButti K."/>
            <person name="Larrondo L.F."/>
            <person name="Lindquist E."/>
            <person name="Ling A."/>
            <person name="Lombard V."/>
            <person name="Lucas S."/>
            <person name="Lundell T."/>
            <person name="Martin R."/>
            <person name="McLaughlin D.J."/>
            <person name="Morgenstern I."/>
            <person name="Morin E."/>
            <person name="Murat C."/>
            <person name="Nagy L.G."/>
            <person name="Nolan M."/>
            <person name="Ohm R.A."/>
            <person name="Patyshakuliyeva A."/>
            <person name="Rokas A."/>
            <person name="Ruiz-Duenas F.J."/>
            <person name="Sabat G."/>
            <person name="Salamov A."/>
            <person name="Samejima M."/>
            <person name="Schmutz J."/>
            <person name="Slot J.C."/>
            <person name="St John F."/>
            <person name="Stenlid J."/>
            <person name="Sun H."/>
            <person name="Sun S."/>
            <person name="Syed K."/>
            <person name="Tsang A."/>
            <person name="Wiebenga A."/>
            <person name="Young D."/>
            <person name="Pisabarro A."/>
            <person name="Eastwood D.C."/>
            <person name="Martin F."/>
            <person name="Cullen D."/>
            <person name="Grigoriev I.V."/>
            <person name="Hibbett D.S."/>
        </authorList>
    </citation>
    <scope>NUCLEOTIDE SEQUENCE [LARGE SCALE GENOMIC DNA]</scope>
    <source>
        <strain evidence="1 2">MD-104</strain>
    </source>
</reference>
<evidence type="ECO:0000313" key="1">
    <source>
        <dbReference type="EMBL" id="PCH36048.1"/>
    </source>
</evidence>
<dbReference type="Proteomes" id="UP000218811">
    <property type="component" value="Unassembled WGS sequence"/>
</dbReference>
<proteinExistence type="predicted"/>
<dbReference type="EMBL" id="KB467865">
    <property type="protein sequence ID" value="PCH36048.1"/>
    <property type="molecule type" value="Genomic_DNA"/>
</dbReference>
<name>A0A2H3JEE0_WOLCO</name>
<protein>
    <submittedName>
        <fullName evidence="1">Uncharacterized protein</fullName>
    </submittedName>
</protein>